<protein>
    <submittedName>
        <fullName evidence="1">Uncharacterized protein</fullName>
    </submittedName>
</protein>
<name>A0ACC0USG2_9HYPO</name>
<dbReference type="Proteomes" id="UP001163324">
    <property type="component" value="Chromosome 8"/>
</dbReference>
<organism evidence="1 2">
    <name type="scientific">Trichothecium roseum</name>
    <dbReference type="NCBI Taxonomy" id="47278"/>
    <lineage>
        <taxon>Eukaryota</taxon>
        <taxon>Fungi</taxon>
        <taxon>Dikarya</taxon>
        <taxon>Ascomycota</taxon>
        <taxon>Pezizomycotina</taxon>
        <taxon>Sordariomycetes</taxon>
        <taxon>Hypocreomycetidae</taxon>
        <taxon>Hypocreales</taxon>
        <taxon>Hypocreales incertae sedis</taxon>
        <taxon>Trichothecium</taxon>
    </lineage>
</organism>
<evidence type="ECO:0000313" key="1">
    <source>
        <dbReference type="EMBL" id="KAI9896933.1"/>
    </source>
</evidence>
<proteinExistence type="predicted"/>
<dbReference type="EMBL" id="CM047947">
    <property type="protein sequence ID" value="KAI9896933.1"/>
    <property type="molecule type" value="Genomic_DNA"/>
</dbReference>
<gene>
    <name evidence="1" type="ORF">N3K66_007955</name>
</gene>
<evidence type="ECO:0000313" key="2">
    <source>
        <dbReference type="Proteomes" id="UP001163324"/>
    </source>
</evidence>
<sequence length="662" mass="73785">MAMNYQPPRPTSRSGFEIAVICALSLEADAVEAVIDHHWDGDGPSFGKTPGDPNTYSTGTLGRHNIVLAHMPGTGKAIAATVAANIRLSFPNIKLAMVVGVCGCVPFKSSGDEVILGDVIIGNGVVQYDLGRRTPEGFAMKNTLLDSLGRPNAEVRGFLSKLEGYRSQKRLRDKMALYLEQVQREPGLAADYPGVEHDRLYEAAYRHVDDGSSCKECGCNGALITRMRLNQNTPPQPAVHFGLIASGDTVLNSGQERDIIARQDCQKIALVGLVGVGKTQVALQFAYTAKSSHPDFSILWVSSLSHASFEKTYLEVGKKLSIPMKANEDPMASIRDFFNKRTFEKKDDKRITSEYTLASAYLNSRRIEDMIRILEMVVAVQRLTLDEPDQARLESEHELGSAYLDSRRIKDAIVILEHVVEVGERTLNEEDFDRIASEHVLTTAYLRDGRIKEAIKMLEHVVEVCGKTLKEEDHSRLTSEHVLAKSYLDDGRPKDAIRILRHVVEMQARILEEQDYLRLRSECVLGEALLEDGQVGEALAILENVVVIQQGAFKEDDYLRLLSEYALGKPYRKDGRVKDSIQLLEFVIEVQAEALKPGDNGRLATESELAAAYLDDGRFGDAVEWLEHVVQMQEGTTHEENDKHQNLLRDAREKLEAESEKK</sequence>
<reference evidence="1" key="1">
    <citation type="submission" date="2022-10" db="EMBL/GenBank/DDBJ databases">
        <title>Complete Genome of Trichothecium roseum strain YXFP-22015, a Plant Pathogen Isolated from Citrus.</title>
        <authorList>
            <person name="Wang Y."/>
            <person name="Zhu L."/>
        </authorList>
    </citation>
    <scope>NUCLEOTIDE SEQUENCE</scope>
    <source>
        <strain evidence="1">YXFP-22015</strain>
    </source>
</reference>
<keyword evidence="2" id="KW-1185">Reference proteome</keyword>
<accession>A0ACC0USG2</accession>
<comment type="caution">
    <text evidence="1">The sequence shown here is derived from an EMBL/GenBank/DDBJ whole genome shotgun (WGS) entry which is preliminary data.</text>
</comment>